<feature type="region of interest" description="Disordered" evidence="2">
    <location>
        <begin position="1"/>
        <end position="115"/>
    </location>
</feature>
<dbReference type="SUPFAM" id="SSF46934">
    <property type="entry name" value="UBA-like"/>
    <property type="match status" value="1"/>
</dbReference>
<dbReference type="Pfam" id="PF03474">
    <property type="entry name" value="DMA"/>
    <property type="match status" value="1"/>
</dbReference>
<evidence type="ECO:0000313" key="4">
    <source>
        <dbReference type="EMBL" id="KOC63239.1"/>
    </source>
</evidence>
<comment type="similarity">
    <text evidence="1">Belongs to the DMRT family.</text>
</comment>
<dbReference type="OrthoDB" id="6162476at2759"/>
<feature type="domain" description="DMA" evidence="3">
    <location>
        <begin position="192"/>
        <end position="227"/>
    </location>
</feature>
<protein>
    <submittedName>
        <fullName evidence="4">Doublesex-and mab-3-related transcription factor A2</fullName>
    </submittedName>
</protein>
<sequence>MLSTSDTGNEDDRDSDSGGELLADRPLAPTSIGMTENEATRKRSSSLNDSEEGSPEPGSQSPTHTPPLTPALTPQREDTPAPENLSLRKTGSPQQAQQQTLQPVDLVQPRPSPPLPSLAAAATAVHFPPYAPLYGPAASSLYCSPALYQHQHHHHMPEPREIQMQMQMQNIQQSCGLQLQQQHQQQQQQQQRSPVDVLLRVFPGRRRADVEALLHRCKGDVVSAMEVLVCEDSLQPKSAFSPLAGALASAAAASASVSAAYASRAAYCTTPIPSTRHRFLAAPYAGTGYLPTVIKPPNQNLHTNGDAYRETSPDDASDKTSYSE</sequence>
<evidence type="ECO:0000259" key="3">
    <source>
        <dbReference type="Pfam" id="PF03474"/>
    </source>
</evidence>
<gene>
    <name evidence="4" type="ORF">WH47_02748</name>
</gene>
<feature type="region of interest" description="Disordered" evidence="2">
    <location>
        <begin position="295"/>
        <end position="324"/>
    </location>
</feature>
<proteinExistence type="inferred from homology"/>
<dbReference type="Proteomes" id="UP000053825">
    <property type="component" value="Unassembled WGS sequence"/>
</dbReference>
<dbReference type="InterPro" id="IPR005173">
    <property type="entry name" value="DMA"/>
</dbReference>
<evidence type="ECO:0000256" key="1">
    <source>
        <dbReference type="ARBA" id="ARBA00006834"/>
    </source>
</evidence>
<dbReference type="AlphaFoldDB" id="A0A0L7QXH4"/>
<keyword evidence="5" id="KW-1185">Reference proteome</keyword>
<organism evidence="4 5">
    <name type="scientific">Habropoda laboriosa</name>
    <dbReference type="NCBI Taxonomy" id="597456"/>
    <lineage>
        <taxon>Eukaryota</taxon>
        <taxon>Metazoa</taxon>
        <taxon>Ecdysozoa</taxon>
        <taxon>Arthropoda</taxon>
        <taxon>Hexapoda</taxon>
        <taxon>Insecta</taxon>
        <taxon>Pterygota</taxon>
        <taxon>Neoptera</taxon>
        <taxon>Endopterygota</taxon>
        <taxon>Hymenoptera</taxon>
        <taxon>Apocrita</taxon>
        <taxon>Aculeata</taxon>
        <taxon>Apoidea</taxon>
        <taxon>Anthophila</taxon>
        <taxon>Apidae</taxon>
        <taxon>Habropoda</taxon>
    </lineage>
</organism>
<evidence type="ECO:0000313" key="5">
    <source>
        <dbReference type="Proteomes" id="UP000053825"/>
    </source>
</evidence>
<dbReference type="EMBL" id="KQ414705">
    <property type="protein sequence ID" value="KOC63239.1"/>
    <property type="molecule type" value="Genomic_DNA"/>
</dbReference>
<reference evidence="4 5" key="1">
    <citation type="submission" date="2015-07" db="EMBL/GenBank/DDBJ databases">
        <title>The genome of Habropoda laboriosa.</title>
        <authorList>
            <person name="Pan H."/>
            <person name="Kapheim K."/>
        </authorList>
    </citation>
    <scope>NUCLEOTIDE SEQUENCE [LARGE SCALE GENOMIC DNA]</scope>
    <source>
        <strain evidence="4">0110345459</strain>
    </source>
</reference>
<name>A0A0L7QXH4_9HYME</name>
<feature type="compositionally biased region" description="Basic and acidic residues" evidence="2">
    <location>
        <begin position="307"/>
        <end position="318"/>
    </location>
</feature>
<dbReference type="InterPro" id="IPR009060">
    <property type="entry name" value="UBA-like_sf"/>
</dbReference>
<accession>A0A0L7QXH4</accession>
<dbReference type="STRING" id="597456.A0A0L7QXH4"/>
<evidence type="ECO:0000256" key="2">
    <source>
        <dbReference type="SAM" id="MobiDB-lite"/>
    </source>
</evidence>